<evidence type="ECO:0000313" key="4">
    <source>
        <dbReference type="Proteomes" id="UP000016569"/>
    </source>
</evidence>
<dbReference type="GO" id="GO:0016747">
    <property type="term" value="F:acyltransferase activity, transferring groups other than amino-acyl groups"/>
    <property type="evidence" value="ECO:0007669"/>
    <property type="project" value="InterPro"/>
</dbReference>
<feature type="domain" description="Acyltransferase 3" evidence="2">
    <location>
        <begin position="13"/>
        <end position="373"/>
    </location>
</feature>
<dbReference type="AlphaFoldDB" id="A0A8E0NA78"/>
<gene>
    <name evidence="3" type="ORF">MBEBAB_0256</name>
</gene>
<evidence type="ECO:0000259" key="2">
    <source>
        <dbReference type="Pfam" id="PF01757"/>
    </source>
</evidence>
<keyword evidence="4" id="KW-1185">Reference proteome</keyword>
<keyword evidence="1" id="KW-1133">Transmembrane helix</keyword>
<feature type="transmembrane region" description="Helical" evidence="1">
    <location>
        <begin position="224"/>
        <end position="241"/>
    </location>
</feature>
<evidence type="ECO:0000256" key="1">
    <source>
        <dbReference type="SAM" id="Phobius"/>
    </source>
</evidence>
<reference evidence="4" key="1">
    <citation type="journal article" date="2013" name="Genome Announc.">
        <title>Draft Genome Sequence of the Dimorphic Prosthecate Bacterium Brevundimonas abyssalis TAR-001T.</title>
        <authorList>
            <person name="Tsubouchi T."/>
            <person name="Nishi S."/>
            <person name="Usui K."/>
            <person name="Shimane Y."/>
            <person name="Takaki Y."/>
            <person name="Maruyama T."/>
            <person name="Hatada Y."/>
        </authorList>
    </citation>
    <scope>NUCLEOTIDE SEQUENCE [LARGE SCALE GENOMIC DNA]</scope>
    <source>
        <strain evidence="4">TAR-001</strain>
    </source>
</reference>
<feature type="transmembrane region" description="Helical" evidence="1">
    <location>
        <begin position="100"/>
        <end position="120"/>
    </location>
</feature>
<feature type="transmembrane region" description="Helical" evidence="1">
    <location>
        <begin position="140"/>
        <end position="161"/>
    </location>
</feature>
<dbReference type="PANTHER" id="PTHR36927">
    <property type="entry name" value="BLR4337 PROTEIN"/>
    <property type="match status" value="1"/>
</dbReference>
<dbReference type="InterPro" id="IPR002656">
    <property type="entry name" value="Acyl_transf_3_dom"/>
</dbReference>
<dbReference type="OrthoDB" id="8288190at2"/>
<name>A0A8E0NA78_9CAUL</name>
<keyword evidence="1" id="KW-0812">Transmembrane</keyword>
<evidence type="ECO:0000313" key="3">
    <source>
        <dbReference type="EMBL" id="GAD58006.1"/>
    </source>
</evidence>
<feature type="transmembrane region" description="Helical" evidence="1">
    <location>
        <begin position="354"/>
        <end position="376"/>
    </location>
</feature>
<feature type="transmembrane region" description="Helical" evidence="1">
    <location>
        <begin position="181"/>
        <end position="204"/>
    </location>
</feature>
<sequence>MTVQSPEPVDRLHGLDALRGFALLLGVVLHAAMAYTPMPMWVVADGQTSPAAGALFFAIHLFRMTAFFLIAGLFAHMMIGRRGVGGFIRDRLSRIAGPLAVFWGPTLAAIIAVLIWVAVINNGGTMPEGPPPPPLTVQTFPLTHLWFLWVLLILYAVLLLLRAPFAALDRNGGWGRAVDRLTGGLIGPWTPVILAAPLAVALYLTPNWIPFFGIPTLDTGLVPNPAALTAFGVAFGFGALIDRRRDLLTGIRSLWAPFTVMALGTGAGAFLLSGGATPSMAPVTDPQTKAGMAALYAFAVYAGALAATALALRFASGVSGVRRYLADASYWIYIIHLPLVMVGQVLMLGLDWPWFAKLAAVIAGVMAVSLITYELLIRHSFMGRWLNGRRVPWRRPAAPVAVTAAPPAE</sequence>
<proteinExistence type="predicted"/>
<dbReference type="InterPro" id="IPR050623">
    <property type="entry name" value="Glucan_succinyl_AcylTrfase"/>
</dbReference>
<feature type="transmembrane region" description="Helical" evidence="1">
    <location>
        <begin position="253"/>
        <end position="273"/>
    </location>
</feature>
<dbReference type="PANTHER" id="PTHR36927:SF1">
    <property type="entry name" value="MDO-LIKE PROTEIN"/>
    <property type="match status" value="1"/>
</dbReference>
<keyword evidence="1" id="KW-0472">Membrane</keyword>
<feature type="transmembrane region" description="Helical" evidence="1">
    <location>
        <begin position="21"/>
        <end position="42"/>
    </location>
</feature>
<accession>A0A8E0NA78</accession>
<dbReference type="Pfam" id="PF01757">
    <property type="entry name" value="Acyl_transf_3"/>
    <property type="match status" value="1"/>
</dbReference>
<comment type="caution">
    <text evidence="3">The sequence shown here is derived from an EMBL/GenBank/DDBJ whole genome shotgun (WGS) entry which is preliminary data.</text>
</comment>
<dbReference type="RefSeq" id="WP_021696102.1">
    <property type="nucleotide sequence ID" value="NZ_BATC01000003.1"/>
</dbReference>
<feature type="transmembrane region" description="Helical" evidence="1">
    <location>
        <begin position="293"/>
        <end position="316"/>
    </location>
</feature>
<feature type="transmembrane region" description="Helical" evidence="1">
    <location>
        <begin position="54"/>
        <end position="79"/>
    </location>
</feature>
<feature type="transmembrane region" description="Helical" evidence="1">
    <location>
        <begin position="328"/>
        <end position="348"/>
    </location>
</feature>
<dbReference type="Proteomes" id="UP000016569">
    <property type="component" value="Unassembled WGS sequence"/>
</dbReference>
<protein>
    <submittedName>
        <fullName evidence="3">Glucans biosynthesis protein C</fullName>
    </submittedName>
</protein>
<organism evidence="3 4">
    <name type="scientific">Brevundimonas abyssalis TAR-001</name>
    <dbReference type="NCBI Taxonomy" id="1391729"/>
    <lineage>
        <taxon>Bacteria</taxon>
        <taxon>Pseudomonadati</taxon>
        <taxon>Pseudomonadota</taxon>
        <taxon>Alphaproteobacteria</taxon>
        <taxon>Caulobacterales</taxon>
        <taxon>Caulobacteraceae</taxon>
        <taxon>Brevundimonas</taxon>
    </lineage>
</organism>
<dbReference type="EMBL" id="BATC01000003">
    <property type="protein sequence ID" value="GAD58006.1"/>
    <property type="molecule type" value="Genomic_DNA"/>
</dbReference>